<gene>
    <name evidence="2" type="ORF">PEVE_00025512</name>
</gene>
<feature type="compositionally biased region" description="Basic and acidic residues" evidence="1">
    <location>
        <begin position="38"/>
        <end position="55"/>
    </location>
</feature>
<dbReference type="EMBL" id="CALNXI010003437">
    <property type="protein sequence ID" value="CAH3193267.1"/>
    <property type="molecule type" value="Genomic_DNA"/>
</dbReference>
<evidence type="ECO:0000313" key="2">
    <source>
        <dbReference type="EMBL" id="CAH3193267.1"/>
    </source>
</evidence>
<name>A0ABN8SRR4_9CNID</name>
<evidence type="ECO:0000256" key="1">
    <source>
        <dbReference type="SAM" id="MobiDB-lite"/>
    </source>
</evidence>
<dbReference type="Proteomes" id="UP001159427">
    <property type="component" value="Unassembled WGS sequence"/>
</dbReference>
<reference evidence="2 3" key="1">
    <citation type="submission" date="2022-05" db="EMBL/GenBank/DDBJ databases">
        <authorList>
            <consortium name="Genoscope - CEA"/>
            <person name="William W."/>
        </authorList>
    </citation>
    <scope>NUCLEOTIDE SEQUENCE [LARGE SCALE GENOMIC DNA]</scope>
</reference>
<keyword evidence="3" id="KW-1185">Reference proteome</keyword>
<organism evidence="2 3">
    <name type="scientific">Porites evermanni</name>
    <dbReference type="NCBI Taxonomy" id="104178"/>
    <lineage>
        <taxon>Eukaryota</taxon>
        <taxon>Metazoa</taxon>
        <taxon>Cnidaria</taxon>
        <taxon>Anthozoa</taxon>
        <taxon>Hexacorallia</taxon>
        <taxon>Scleractinia</taxon>
        <taxon>Fungiina</taxon>
        <taxon>Poritidae</taxon>
        <taxon>Porites</taxon>
    </lineage>
</organism>
<proteinExistence type="predicted"/>
<protein>
    <submittedName>
        <fullName evidence="2">Uncharacterized protein</fullName>
    </submittedName>
</protein>
<feature type="region of interest" description="Disordered" evidence="1">
    <location>
        <begin position="38"/>
        <end position="63"/>
    </location>
</feature>
<evidence type="ECO:0000313" key="3">
    <source>
        <dbReference type="Proteomes" id="UP001159427"/>
    </source>
</evidence>
<comment type="caution">
    <text evidence="2">The sequence shown here is derived from an EMBL/GenBank/DDBJ whole genome shotgun (WGS) entry which is preliminary data.</text>
</comment>
<accession>A0ABN8SRR4</accession>
<sequence length="79" mass="8890">METIPPETDVLINNAHFPSFTSPKFPFRSGQYTAEVRRVESRPATDSNRHVDNSNRRGLAGSNCSTVKGQLEHLAYWAQ</sequence>